<feature type="region of interest" description="Disordered" evidence="3">
    <location>
        <begin position="122"/>
        <end position="141"/>
    </location>
</feature>
<dbReference type="AlphaFoldDB" id="A0A8H7RXP6"/>
<dbReference type="OrthoDB" id="20018at2759"/>
<proteinExistence type="inferred from homology"/>
<dbReference type="EMBL" id="JAEPRB010000224">
    <property type="protein sequence ID" value="KAG2218535.1"/>
    <property type="molecule type" value="Genomic_DNA"/>
</dbReference>
<evidence type="ECO:0000313" key="4">
    <source>
        <dbReference type="EMBL" id="KAG2218535.1"/>
    </source>
</evidence>
<dbReference type="GO" id="GO:0016197">
    <property type="term" value="P:endosomal transport"/>
    <property type="evidence" value="ECO:0007669"/>
    <property type="project" value="TreeGrafter"/>
</dbReference>
<dbReference type="Proteomes" id="UP000646827">
    <property type="component" value="Unassembled WGS sequence"/>
</dbReference>
<evidence type="ECO:0000256" key="3">
    <source>
        <dbReference type="SAM" id="MobiDB-lite"/>
    </source>
</evidence>
<dbReference type="PANTHER" id="PTHR13073:SF0">
    <property type="entry name" value="BIOGENESIS OF LYSOSOME-RELATED ORGANELLES COMPLEX 1 SUBUNIT 1"/>
    <property type="match status" value="1"/>
</dbReference>
<evidence type="ECO:0000256" key="1">
    <source>
        <dbReference type="ARBA" id="ARBA00007133"/>
    </source>
</evidence>
<dbReference type="GO" id="GO:0031083">
    <property type="term" value="C:BLOC-1 complex"/>
    <property type="evidence" value="ECO:0007669"/>
    <property type="project" value="InterPro"/>
</dbReference>
<dbReference type="PANTHER" id="PTHR13073">
    <property type="entry name" value="BLOC-1 COMPLEX SUBUNIT 1"/>
    <property type="match status" value="1"/>
</dbReference>
<accession>A0A8H7RXP6</accession>
<evidence type="ECO:0000256" key="2">
    <source>
        <dbReference type="ARBA" id="ARBA00019577"/>
    </source>
</evidence>
<name>A0A8H7RXP6_9FUNG</name>
<dbReference type="InterPro" id="IPR009395">
    <property type="entry name" value="BLOC1S1"/>
</dbReference>
<gene>
    <name evidence="4" type="ORF">INT45_013973</name>
</gene>
<protein>
    <recommendedName>
        <fullName evidence="2">Biogenesis of lysosome-related organelles complex 1 subunit 1</fullName>
    </recommendedName>
</protein>
<dbReference type="Pfam" id="PF06320">
    <property type="entry name" value="GCN5L1"/>
    <property type="match status" value="1"/>
</dbReference>
<keyword evidence="5" id="KW-1185">Reference proteome</keyword>
<sequence>MSEQSLAQLLKSHQQRQSERKRENEQLRKEAVTTVNELTDSLNDHLNEGVSEVFVRQKELEQASRKLSTQTTKYTKQTKQWLTLVDEFNTALKELGDVKNWATVMENDMRTIMSTLEFVHQGNSSSNINNNSQQQQQQQQQ</sequence>
<comment type="similarity">
    <text evidence="1">Belongs to the BLOC1S1 family.</text>
</comment>
<organism evidence="4 5">
    <name type="scientific">Circinella minor</name>
    <dbReference type="NCBI Taxonomy" id="1195481"/>
    <lineage>
        <taxon>Eukaryota</taxon>
        <taxon>Fungi</taxon>
        <taxon>Fungi incertae sedis</taxon>
        <taxon>Mucoromycota</taxon>
        <taxon>Mucoromycotina</taxon>
        <taxon>Mucoromycetes</taxon>
        <taxon>Mucorales</taxon>
        <taxon>Lichtheimiaceae</taxon>
        <taxon>Circinella</taxon>
    </lineage>
</organism>
<comment type="caution">
    <text evidence="4">The sequence shown here is derived from an EMBL/GenBank/DDBJ whole genome shotgun (WGS) entry which is preliminary data.</text>
</comment>
<reference evidence="4 5" key="1">
    <citation type="submission" date="2020-12" db="EMBL/GenBank/DDBJ databases">
        <title>Metabolic potential, ecology and presence of endohyphal bacteria is reflected in genomic diversity of Mucoromycotina.</title>
        <authorList>
            <person name="Muszewska A."/>
            <person name="Okrasinska A."/>
            <person name="Steczkiewicz K."/>
            <person name="Drgas O."/>
            <person name="Orlowska M."/>
            <person name="Perlinska-Lenart U."/>
            <person name="Aleksandrzak-Piekarczyk T."/>
            <person name="Szatraj K."/>
            <person name="Zielenkiewicz U."/>
            <person name="Pilsyk S."/>
            <person name="Malc E."/>
            <person name="Mieczkowski P."/>
            <person name="Kruszewska J.S."/>
            <person name="Biernat P."/>
            <person name="Pawlowska J."/>
        </authorList>
    </citation>
    <scope>NUCLEOTIDE SEQUENCE [LARGE SCALE GENOMIC DNA]</scope>
    <source>
        <strain evidence="4 5">CBS 142.35</strain>
    </source>
</reference>
<feature type="compositionally biased region" description="Basic and acidic residues" evidence="3">
    <location>
        <begin position="16"/>
        <end position="29"/>
    </location>
</feature>
<evidence type="ECO:0000313" key="5">
    <source>
        <dbReference type="Proteomes" id="UP000646827"/>
    </source>
</evidence>
<feature type="region of interest" description="Disordered" evidence="3">
    <location>
        <begin position="1"/>
        <end position="29"/>
    </location>
</feature>